<organism evidence="1 2">
    <name type="scientific">Dermacentor silvarum</name>
    <name type="common">Tick</name>
    <dbReference type="NCBI Taxonomy" id="543639"/>
    <lineage>
        <taxon>Eukaryota</taxon>
        <taxon>Metazoa</taxon>
        <taxon>Ecdysozoa</taxon>
        <taxon>Arthropoda</taxon>
        <taxon>Chelicerata</taxon>
        <taxon>Arachnida</taxon>
        <taxon>Acari</taxon>
        <taxon>Parasitiformes</taxon>
        <taxon>Ixodida</taxon>
        <taxon>Ixodoidea</taxon>
        <taxon>Ixodidae</taxon>
        <taxon>Rhipicephalinae</taxon>
        <taxon>Dermacentor</taxon>
    </lineage>
</organism>
<name>A0ACB8DY95_DERSI</name>
<reference evidence="1" key="1">
    <citation type="submission" date="2020-05" db="EMBL/GenBank/DDBJ databases">
        <title>Large-scale comparative analyses of tick genomes elucidate their genetic diversity and vector capacities.</title>
        <authorList>
            <person name="Jia N."/>
            <person name="Wang J."/>
            <person name="Shi W."/>
            <person name="Du L."/>
            <person name="Sun Y."/>
            <person name="Zhan W."/>
            <person name="Jiang J."/>
            <person name="Wang Q."/>
            <person name="Zhang B."/>
            <person name="Ji P."/>
            <person name="Sakyi L.B."/>
            <person name="Cui X."/>
            <person name="Yuan T."/>
            <person name="Jiang B."/>
            <person name="Yang W."/>
            <person name="Lam T.T.-Y."/>
            <person name="Chang Q."/>
            <person name="Ding S."/>
            <person name="Wang X."/>
            <person name="Zhu J."/>
            <person name="Ruan X."/>
            <person name="Zhao L."/>
            <person name="Wei J."/>
            <person name="Que T."/>
            <person name="Du C."/>
            <person name="Cheng J."/>
            <person name="Dai P."/>
            <person name="Han X."/>
            <person name="Huang E."/>
            <person name="Gao Y."/>
            <person name="Liu J."/>
            <person name="Shao H."/>
            <person name="Ye R."/>
            <person name="Li L."/>
            <person name="Wei W."/>
            <person name="Wang X."/>
            <person name="Wang C."/>
            <person name="Yang T."/>
            <person name="Huo Q."/>
            <person name="Li W."/>
            <person name="Guo W."/>
            <person name="Chen H."/>
            <person name="Zhou L."/>
            <person name="Ni X."/>
            <person name="Tian J."/>
            <person name="Zhou Y."/>
            <person name="Sheng Y."/>
            <person name="Liu T."/>
            <person name="Pan Y."/>
            <person name="Xia L."/>
            <person name="Li J."/>
            <person name="Zhao F."/>
            <person name="Cao W."/>
        </authorList>
    </citation>
    <scope>NUCLEOTIDE SEQUENCE</scope>
    <source>
        <strain evidence="1">Dsil-2018</strain>
    </source>
</reference>
<proteinExistence type="predicted"/>
<sequence>MLDKPSEVIHQRHKAPAAPSKSKNVPPSGPPTYNLRKNAGQGAAKNCDANKNEGRIGDAPRGNRQRVTSENQDRLIVAAAVVDPYLSAKEIRDEVGLENVSLTTIKRRLHEAGVDNAPIHTSKAVKQMLDDLGVARLNWPARSPDLNINENIWGLMKSHLAKKAGLAAANSDALWIAIQEEWDRLRQLPDLVNRLYDSLPTRITEFRCLPSSRGPAAPVEEPAAAFGTADPLDSSHGSGHWLARMVSFPSDEVETSLQFEGRAVLSGVVIIVGVLRAGVKRAGHIRFARLSEATLARRCRRQPFFPVPNIKKRSDDITLCIPACNTVRQVIKRETVNSEQELLWRRV</sequence>
<gene>
    <name evidence="1" type="ORF">HPB49_009370</name>
</gene>
<protein>
    <submittedName>
        <fullName evidence="1">Uncharacterized protein</fullName>
    </submittedName>
</protein>
<dbReference type="EMBL" id="CM023470">
    <property type="protein sequence ID" value="KAH7979417.1"/>
    <property type="molecule type" value="Genomic_DNA"/>
</dbReference>
<keyword evidence="2" id="KW-1185">Reference proteome</keyword>
<evidence type="ECO:0000313" key="1">
    <source>
        <dbReference type="EMBL" id="KAH7979417.1"/>
    </source>
</evidence>
<evidence type="ECO:0000313" key="2">
    <source>
        <dbReference type="Proteomes" id="UP000821865"/>
    </source>
</evidence>
<dbReference type="Proteomes" id="UP000821865">
    <property type="component" value="Chromosome 1"/>
</dbReference>
<accession>A0ACB8DY95</accession>
<comment type="caution">
    <text evidence="1">The sequence shown here is derived from an EMBL/GenBank/DDBJ whole genome shotgun (WGS) entry which is preliminary data.</text>
</comment>